<reference evidence="2" key="2">
    <citation type="submission" date="2018-01" db="EMBL/GenBank/DDBJ databases">
        <authorList>
            <person name="Gaut B.S."/>
            <person name="Morton B.R."/>
            <person name="Clegg M.T."/>
            <person name="Duvall M.R."/>
        </authorList>
    </citation>
    <scope>NUCLEOTIDE SEQUENCE</scope>
    <source>
        <strain evidence="2">HEC3068</strain>
    </source>
</reference>
<protein>
    <submittedName>
        <fullName evidence="2">Maturase</fullName>
    </submittedName>
</protein>
<dbReference type="InterPro" id="IPR000477">
    <property type="entry name" value="RT_dom"/>
</dbReference>
<dbReference type="PANTHER" id="PTHR33642:SF4">
    <property type="entry name" value="COX1_OXI3 INTRON 1 PROTEIN-RELATED"/>
    <property type="match status" value="1"/>
</dbReference>
<dbReference type="EMBL" id="MG787097">
    <property type="protein sequence ID" value="AVK39563.1"/>
    <property type="molecule type" value="Genomic_DNA"/>
</dbReference>
<dbReference type="GO" id="GO:0006315">
    <property type="term" value="P:homing of group II introns"/>
    <property type="evidence" value="ECO:0007669"/>
    <property type="project" value="TreeGrafter"/>
</dbReference>
<dbReference type="Pfam" id="PF00078">
    <property type="entry name" value="RVT_1"/>
    <property type="match status" value="1"/>
</dbReference>
<evidence type="ECO:0000259" key="1">
    <source>
        <dbReference type="PROSITE" id="PS50878"/>
    </source>
</evidence>
<dbReference type="PROSITE" id="PS50878">
    <property type="entry name" value="RT_POL"/>
    <property type="match status" value="1"/>
</dbReference>
<dbReference type="GO" id="GO:0005739">
    <property type="term" value="C:mitochondrion"/>
    <property type="evidence" value="ECO:0007669"/>
    <property type="project" value="TreeGrafter"/>
</dbReference>
<dbReference type="AlphaFoldDB" id="A0A343UY06"/>
<dbReference type="PANTHER" id="PTHR33642">
    <property type="entry name" value="COX1/OXI3 INTRON 1 PROTEIN-RELATED"/>
    <property type="match status" value="1"/>
</dbReference>
<dbReference type="CDD" id="cd01651">
    <property type="entry name" value="RT_G2_intron"/>
    <property type="match status" value="1"/>
</dbReference>
<organism evidence="2">
    <name type="scientific">Paralemanea sp</name>
    <dbReference type="NCBI Taxonomy" id="2048601"/>
    <lineage>
        <taxon>Eukaryota</taxon>
        <taxon>Rhodophyta</taxon>
        <taxon>Florideophyceae</taxon>
        <taxon>Nemaliophycidae</taxon>
        <taxon>Batrachospermales</taxon>
        <taxon>Lemaneaceae</taxon>
        <taxon>Paralemanea</taxon>
    </lineage>
</organism>
<dbReference type="GO" id="GO:0003964">
    <property type="term" value="F:RNA-directed DNA polymerase activity"/>
    <property type="evidence" value="ECO:0007669"/>
    <property type="project" value="TreeGrafter"/>
</dbReference>
<evidence type="ECO:0000313" key="2">
    <source>
        <dbReference type="EMBL" id="AVK39563.1"/>
    </source>
</evidence>
<keyword evidence="2" id="KW-0496">Mitochondrion</keyword>
<dbReference type="SUPFAM" id="SSF56672">
    <property type="entry name" value="DNA/RNA polymerases"/>
    <property type="match status" value="1"/>
</dbReference>
<dbReference type="InterPro" id="IPR024937">
    <property type="entry name" value="Domain_X"/>
</dbReference>
<name>A0A343UY06_9FLOR</name>
<dbReference type="InterPro" id="IPR043502">
    <property type="entry name" value="DNA/RNA_pol_sf"/>
</dbReference>
<dbReference type="GO" id="GO:0090615">
    <property type="term" value="P:mitochondrial mRNA processing"/>
    <property type="evidence" value="ECO:0007669"/>
    <property type="project" value="TreeGrafter"/>
</dbReference>
<geneLocation type="mitochondrion" evidence="2"/>
<proteinExistence type="predicted"/>
<reference evidence="2" key="1">
    <citation type="journal article" date="2018" name="Mitochondrial DNA Part B Resour">
        <title>Complete mitochondrial genomes of six species of the freshwater red algal order Batrachospermales (Rhodophyta).</title>
        <authorList>
            <person name="Paiano M.O."/>
            <person name="Del Cortona A."/>
            <person name="Costa J.F."/>
            <person name="Liu S.-L."/>
            <person name="Verbruggen H."/>
            <person name="De Clerck O."/>
            <person name="Necchi O."/>
        </authorList>
    </citation>
    <scope>NUCLEOTIDE SEQUENCE</scope>
    <source>
        <strain evidence="2">HEC3068</strain>
    </source>
</reference>
<feature type="domain" description="Reverse transcriptase" evidence="1">
    <location>
        <begin position="216"/>
        <end position="481"/>
    </location>
</feature>
<dbReference type="Pfam" id="PF01348">
    <property type="entry name" value="Intron_maturas2"/>
    <property type="match status" value="1"/>
</dbReference>
<accession>A0A343UY06</accession>
<sequence>MTLYIKAINSLSWGKLNQDKSMLIKSDWKSIAQAMLPMIRMTNPFKQIGELEVSNRVNNGCKLNEFSYVVENSSDRLRAQNSVRIFKSVGNLKVNDNVTKWNSGNPDYRKVWGFGRLVVRNFTSFSEIRKESSPKANLQSLLSGEENVKLGLYNLKLKGQNFIKTSQKVTGLSSFLSNPIYLATCYRKIWLEKETIASGLNKITFDSIDERWFLSTSKKILNGSYRFSSYGKESIPKSQDSERSFAISNLEDKIIQEAIKILLEILFAEQFHTCSHGSKPSKNRYTALADVKLKMKSARWFIKGDLSKCYDQIDHNLLVSKINRVVKDQPFVDMIYKIIRRSYKVNNDNARFPKIGISQNSALSPILFNIFLHDFDSTLLQTTNFSESKKQKINSICGSNTNQNSNILVSPAGNENPRKIAYIRYADTFLVGIKGSKKDCVLMQKYILDWFKDVSKLNLSLEKIKISHPVSDDIEFLGCKILVSKYKGERITRRGKETLIYLSINAPIDKIISNLAANGFCKVNGNPISVGRFIHKPLHKIIRSYKKLEREIFNFYSSTTNYIRVVPRIHYILKYSCALTFASKLKLKTLKKVFSRFGNNLTITSEDNKIIENYQTPGYQRFRKSKIHQKTKNVSA</sequence>